<reference evidence="1 2" key="1">
    <citation type="submission" date="2019-06" db="EMBL/GenBank/DDBJ databases">
        <title>Genome of Methylobacterium sp. 17Sr1-39.</title>
        <authorList>
            <person name="Seo T."/>
        </authorList>
    </citation>
    <scope>NUCLEOTIDE SEQUENCE [LARGE SCALE GENOMIC DNA]</scope>
    <source>
        <strain evidence="1 2">17Sr1-39</strain>
    </source>
</reference>
<evidence type="ECO:0000313" key="1">
    <source>
        <dbReference type="EMBL" id="TNC07663.1"/>
    </source>
</evidence>
<keyword evidence="2" id="KW-1185">Reference proteome</keyword>
<dbReference type="Proteomes" id="UP000305267">
    <property type="component" value="Unassembled WGS sequence"/>
</dbReference>
<dbReference type="OrthoDB" id="7998962at2"/>
<name>A0A5C4L9X5_9HYPH</name>
<gene>
    <name evidence="1" type="ORF">FF100_31810</name>
</gene>
<accession>A0A5C4L9X5</accession>
<protein>
    <submittedName>
        <fullName evidence="1">Uncharacterized protein</fullName>
    </submittedName>
</protein>
<sequence length="104" mass="11791">MAAFVAATSFDNAEYHNMFELLPADLDDETIQLVHDMKMEEALDASASRLLMIERLRRLEDFARVRGATRQTFQKISSARRVLGDTEGFGRVNVPFIADDRGIK</sequence>
<dbReference type="RefSeq" id="WP_139040039.1">
    <property type="nucleotide sequence ID" value="NZ_VDDA01000032.1"/>
</dbReference>
<evidence type="ECO:0000313" key="2">
    <source>
        <dbReference type="Proteomes" id="UP000305267"/>
    </source>
</evidence>
<dbReference type="AlphaFoldDB" id="A0A5C4L9X5"/>
<comment type="caution">
    <text evidence="1">The sequence shown here is derived from an EMBL/GenBank/DDBJ whole genome shotgun (WGS) entry which is preliminary data.</text>
</comment>
<organism evidence="1 2">
    <name type="scientific">Methylobacterium terricola</name>
    <dbReference type="NCBI Taxonomy" id="2583531"/>
    <lineage>
        <taxon>Bacteria</taxon>
        <taxon>Pseudomonadati</taxon>
        <taxon>Pseudomonadota</taxon>
        <taxon>Alphaproteobacteria</taxon>
        <taxon>Hyphomicrobiales</taxon>
        <taxon>Methylobacteriaceae</taxon>
        <taxon>Methylobacterium</taxon>
    </lineage>
</organism>
<proteinExistence type="predicted"/>
<dbReference type="EMBL" id="VDDA01000032">
    <property type="protein sequence ID" value="TNC07663.1"/>
    <property type="molecule type" value="Genomic_DNA"/>
</dbReference>